<feature type="compositionally biased region" description="Polar residues" evidence="1">
    <location>
        <begin position="68"/>
        <end position="77"/>
    </location>
</feature>
<dbReference type="Proteomes" id="UP000054560">
    <property type="component" value="Unassembled WGS sequence"/>
</dbReference>
<sequence length="77" mass="8410">GKQRRPLSPYSPQPQRSSLASMLEHRLQLDNPLQSLPSDFNTDAEGDTIETDSGDSADEDEDDGIYSASVSRQNSAN</sequence>
<accession>A0A0L0FAL9</accession>
<dbReference type="EMBL" id="KQ246027">
    <property type="protein sequence ID" value="KNC73138.1"/>
    <property type="molecule type" value="Genomic_DNA"/>
</dbReference>
<dbReference type="AlphaFoldDB" id="A0A0L0FAL9"/>
<dbReference type="GeneID" id="25914809"/>
<protein>
    <submittedName>
        <fullName evidence="2">Uncharacterized protein</fullName>
    </submittedName>
</protein>
<proteinExistence type="predicted"/>
<name>A0A0L0FAL9_9EUKA</name>
<organism evidence="2 3">
    <name type="scientific">Sphaeroforma arctica JP610</name>
    <dbReference type="NCBI Taxonomy" id="667725"/>
    <lineage>
        <taxon>Eukaryota</taxon>
        <taxon>Ichthyosporea</taxon>
        <taxon>Ichthyophonida</taxon>
        <taxon>Sphaeroforma</taxon>
    </lineage>
</organism>
<feature type="region of interest" description="Disordered" evidence="1">
    <location>
        <begin position="1"/>
        <end position="77"/>
    </location>
</feature>
<evidence type="ECO:0000256" key="1">
    <source>
        <dbReference type="SAM" id="MobiDB-lite"/>
    </source>
</evidence>
<feature type="compositionally biased region" description="Acidic residues" evidence="1">
    <location>
        <begin position="42"/>
        <end position="64"/>
    </location>
</feature>
<feature type="compositionally biased region" description="Polar residues" evidence="1">
    <location>
        <begin position="31"/>
        <end position="41"/>
    </location>
</feature>
<evidence type="ECO:0000313" key="3">
    <source>
        <dbReference type="Proteomes" id="UP000054560"/>
    </source>
</evidence>
<feature type="non-terminal residue" evidence="2">
    <location>
        <position position="1"/>
    </location>
</feature>
<feature type="non-terminal residue" evidence="2">
    <location>
        <position position="77"/>
    </location>
</feature>
<reference evidence="2 3" key="1">
    <citation type="submission" date="2011-02" db="EMBL/GenBank/DDBJ databases">
        <title>The Genome Sequence of Sphaeroforma arctica JP610.</title>
        <authorList>
            <consortium name="The Broad Institute Genome Sequencing Platform"/>
            <person name="Russ C."/>
            <person name="Cuomo C."/>
            <person name="Young S.K."/>
            <person name="Zeng Q."/>
            <person name="Gargeya S."/>
            <person name="Alvarado L."/>
            <person name="Berlin A."/>
            <person name="Chapman S.B."/>
            <person name="Chen Z."/>
            <person name="Freedman E."/>
            <person name="Gellesch M."/>
            <person name="Goldberg J."/>
            <person name="Griggs A."/>
            <person name="Gujja S."/>
            <person name="Heilman E."/>
            <person name="Heiman D."/>
            <person name="Howarth C."/>
            <person name="Mehta T."/>
            <person name="Neiman D."/>
            <person name="Pearson M."/>
            <person name="Roberts A."/>
            <person name="Saif S."/>
            <person name="Shea T."/>
            <person name="Shenoy N."/>
            <person name="Sisk P."/>
            <person name="Stolte C."/>
            <person name="Sykes S."/>
            <person name="White J."/>
            <person name="Yandava C."/>
            <person name="Burger G."/>
            <person name="Gray M.W."/>
            <person name="Holland P.W.H."/>
            <person name="King N."/>
            <person name="Lang F.B.F."/>
            <person name="Roger A.J."/>
            <person name="Ruiz-Trillo I."/>
            <person name="Haas B."/>
            <person name="Nusbaum C."/>
            <person name="Birren B."/>
        </authorList>
    </citation>
    <scope>NUCLEOTIDE SEQUENCE [LARGE SCALE GENOMIC DNA]</scope>
    <source>
        <strain evidence="2 3">JP610</strain>
    </source>
</reference>
<dbReference type="RefSeq" id="XP_014147040.1">
    <property type="nucleotide sequence ID" value="XM_014291565.1"/>
</dbReference>
<evidence type="ECO:0000313" key="2">
    <source>
        <dbReference type="EMBL" id="KNC73138.1"/>
    </source>
</evidence>
<gene>
    <name evidence="2" type="ORF">SARC_14305</name>
</gene>
<keyword evidence="3" id="KW-1185">Reference proteome</keyword>